<name>A0A8J5UF88_9ASCO</name>
<evidence type="ECO:0000256" key="9">
    <source>
        <dbReference type="PIRSR" id="PIRSR639383-2"/>
    </source>
</evidence>
<dbReference type="PANTHER" id="PTHR46243:SF1">
    <property type="entry name" value="BIS(5'-ADENOSYL)-TRIPHOSPHATASE"/>
    <property type="match status" value="1"/>
</dbReference>
<feature type="site" description="Important for induction of apoptosis" evidence="10">
    <location>
        <position position="132"/>
    </location>
</feature>
<evidence type="ECO:0000256" key="3">
    <source>
        <dbReference type="ARBA" id="ARBA00014605"/>
    </source>
</evidence>
<keyword evidence="15" id="KW-1185">Reference proteome</keyword>
<dbReference type="InterPro" id="IPR019808">
    <property type="entry name" value="Histidine_triad_CS"/>
</dbReference>
<dbReference type="Proteomes" id="UP000694255">
    <property type="component" value="Unassembled WGS sequence"/>
</dbReference>
<sequence>MSIGTTLLNTTATTVAASTTEIYFYKFLVTHQVFYKSKYTYALVNIKPLVPGHVLIVPLRTTVLRFGDLTPDESVDYMNTLQLIHKFIQRTYAADALNIAIQDGPESGQSVPHLHTHIIPRYSSDGYGDSIYTKLEKYDLEVLYQQFETRKKLYIESGSVNALSKKDEERSARSEEVMKKEADWLREEIERFLEDVD</sequence>
<dbReference type="PROSITE" id="PS51084">
    <property type="entry name" value="HIT_2"/>
    <property type="match status" value="1"/>
</dbReference>
<dbReference type="EC" id="3.6.1.29" evidence="2 12"/>
<dbReference type="AlphaFoldDB" id="A0A8J5UF88"/>
<keyword evidence="5 12" id="KW-0378">Hydrolase</keyword>
<dbReference type="PANTHER" id="PTHR46243">
    <property type="entry name" value="BIS(5'-ADENOSYL)-TRIPHOSPHATASE"/>
    <property type="match status" value="1"/>
</dbReference>
<protein>
    <recommendedName>
        <fullName evidence="3 12">Bis(5'-adenosyl)-triphosphatase</fullName>
        <ecNumber evidence="2 12">3.6.1.29</ecNumber>
    </recommendedName>
</protein>
<feature type="binding site" evidence="9">
    <location>
        <position position="117"/>
    </location>
    <ligand>
        <name>substrate</name>
    </ligand>
</feature>
<evidence type="ECO:0000256" key="6">
    <source>
        <dbReference type="ARBA" id="ARBA00025241"/>
    </source>
</evidence>
<feature type="domain" description="HIT" evidence="13">
    <location>
        <begin position="20"/>
        <end position="132"/>
    </location>
</feature>
<feature type="short sequence motif" description="Histidine triad motif" evidence="11">
    <location>
        <begin position="113"/>
        <end position="117"/>
    </location>
</feature>
<feature type="binding site" evidence="9">
    <location>
        <position position="102"/>
    </location>
    <ligand>
        <name>substrate</name>
    </ligand>
</feature>
<evidence type="ECO:0000256" key="10">
    <source>
        <dbReference type="PIRSR" id="PIRSR639383-3"/>
    </source>
</evidence>
<dbReference type="FunFam" id="3.30.428.10:FF:000011">
    <property type="entry name" value="Fragile histidine triad"/>
    <property type="match status" value="1"/>
</dbReference>
<comment type="function">
    <text evidence="6">Cleaves A-5'-PPP-5'A to yield AMP and ADP. Can cleave all dinucleoside polyphosphates, provided the phosphate chain contains at least 3 phosphates and that 1 of the 2 bases composing the nucleotide is a purine. Is most effective on dinucleoside triphosphates. Negatively regulates intracellular dinucleoside polyphosphate levels, which elevate following heat shock.</text>
</comment>
<dbReference type="PROSITE" id="PS00892">
    <property type="entry name" value="HIT_1"/>
    <property type="match status" value="1"/>
</dbReference>
<dbReference type="EMBL" id="JAGSYN010000195">
    <property type="protein sequence ID" value="KAG7661833.1"/>
    <property type="molecule type" value="Genomic_DNA"/>
</dbReference>
<dbReference type="CDD" id="cd01275">
    <property type="entry name" value="FHIT"/>
    <property type="match status" value="1"/>
</dbReference>
<evidence type="ECO:0000256" key="12">
    <source>
        <dbReference type="RuleBase" id="RU366076"/>
    </source>
</evidence>
<keyword evidence="4 12" id="KW-0547">Nucleotide-binding</keyword>
<feature type="binding site" evidence="9">
    <location>
        <begin position="108"/>
        <end position="111"/>
    </location>
    <ligand>
        <name>substrate</name>
    </ligand>
</feature>
<evidence type="ECO:0000256" key="8">
    <source>
        <dbReference type="PIRSR" id="PIRSR639383-1"/>
    </source>
</evidence>
<evidence type="ECO:0000313" key="15">
    <source>
        <dbReference type="Proteomes" id="UP000694255"/>
    </source>
</evidence>
<evidence type="ECO:0000256" key="7">
    <source>
        <dbReference type="ARBA" id="ARBA00047780"/>
    </source>
</evidence>
<dbReference type="GO" id="GO:0047710">
    <property type="term" value="F:bis(5'-adenosyl)-triphosphatase activity"/>
    <property type="evidence" value="ECO:0007669"/>
    <property type="project" value="UniProtKB-UniRule"/>
</dbReference>
<dbReference type="OrthoDB" id="680339at2759"/>
<feature type="binding site" evidence="9">
    <location>
        <position position="45"/>
    </location>
    <ligand>
        <name>substrate</name>
    </ligand>
</feature>
<dbReference type="Pfam" id="PF01230">
    <property type="entry name" value="HIT"/>
    <property type="match status" value="1"/>
</dbReference>
<evidence type="ECO:0000259" key="13">
    <source>
        <dbReference type="PROSITE" id="PS51084"/>
    </source>
</evidence>
<evidence type="ECO:0000256" key="5">
    <source>
        <dbReference type="ARBA" id="ARBA00022801"/>
    </source>
</evidence>
<dbReference type="InterPro" id="IPR011146">
    <property type="entry name" value="HIT-like"/>
</dbReference>
<dbReference type="RefSeq" id="XP_049262066.1">
    <property type="nucleotide sequence ID" value="XM_049408641.1"/>
</dbReference>
<comment type="catalytic activity">
    <reaction evidence="7 12">
        <text>P(1),P(3)-bis(5'-adenosyl) triphosphate + H2O = AMP + ADP + 2 H(+)</text>
        <dbReference type="Rhea" id="RHEA:13893"/>
        <dbReference type="ChEBI" id="CHEBI:15377"/>
        <dbReference type="ChEBI" id="CHEBI:15378"/>
        <dbReference type="ChEBI" id="CHEBI:58529"/>
        <dbReference type="ChEBI" id="CHEBI:456215"/>
        <dbReference type="ChEBI" id="CHEBI:456216"/>
        <dbReference type="EC" id="3.6.1.29"/>
    </reaction>
</comment>
<accession>A0A8J5UF88</accession>
<evidence type="ECO:0000256" key="2">
    <source>
        <dbReference type="ARBA" id="ARBA00012377"/>
    </source>
</evidence>
<evidence type="ECO:0000256" key="1">
    <source>
        <dbReference type="ARBA" id="ARBA00001936"/>
    </source>
</evidence>
<evidence type="ECO:0000256" key="4">
    <source>
        <dbReference type="ARBA" id="ARBA00022741"/>
    </source>
</evidence>
<dbReference type="GO" id="GO:0000166">
    <property type="term" value="F:nucleotide binding"/>
    <property type="evidence" value="ECO:0007669"/>
    <property type="project" value="UniProtKB-KW"/>
</dbReference>
<dbReference type="GeneID" id="73471459"/>
<reference evidence="14 15" key="1">
    <citation type="journal article" date="2021" name="DNA Res.">
        <title>Genome analysis of Candida subhashii reveals its hybrid nature and dual mitochondrial genome conformations.</title>
        <authorList>
            <person name="Mixao V."/>
            <person name="Hegedusova E."/>
            <person name="Saus E."/>
            <person name="Pryszcz L.P."/>
            <person name="Cillingova A."/>
            <person name="Nosek J."/>
            <person name="Gabaldon T."/>
        </authorList>
    </citation>
    <scope>NUCLEOTIDE SEQUENCE [LARGE SCALE GENOMIC DNA]</scope>
    <source>
        <strain evidence="14 15">CBS 10753</strain>
    </source>
</reference>
<dbReference type="InterPro" id="IPR039383">
    <property type="entry name" value="FHIT"/>
</dbReference>
<evidence type="ECO:0000313" key="14">
    <source>
        <dbReference type="EMBL" id="KAG7661833.1"/>
    </source>
</evidence>
<feature type="active site" description="Tele-AMP-histidine intermediate" evidence="8">
    <location>
        <position position="115"/>
    </location>
</feature>
<organism evidence="14 15">
    <name type="scientific">[Candida] subhashii</name>
    <dbReference type="NCBI Taxonomy" id="561895"/>
    <lineage>
        <taxon>Eukaryota</taxon>
        <taxon>Fungi</taxon>
        <taxon>Dikarya</taxon>
        <taxon>Ascomycota</taxon>
        <taxon>Saccharomycotina</taxon>
        <taxon>Pichiomycetes</taxon>
        <taxon>Debaryomycetaceae</taxon>
        <taxon>Spathaspora</taxon>
    </lineage>
</organism>
<comment type="cofactor">
    <cofactor evidence="1 12">
        <name>Mn(2+)</name>
        <dbReference type="ChEBI" id="CHEBI:29035"/>
    </cofactor>
</comment>
<proteinExistence type="predicted"/>
<evidence type="ECO:0000256" key="11">
    <source>
        <dbReference type="PROSITE-ProRule" id="PRU00464"/>
    </source>
</evidence>
<gene>
    <name evidence="14" type="ORF">J8A68_004659</name>
</gene>
<dbReference type="InterPro" id="IPR051884">
    <property type="entry name" value="Bis(5'-adenosyl)-TPase_reg"/>
</dbReference>
<comment type="caution">
    <text evidence="14">The sequence shown here is derived from an EMBL/GenBank/DDBJ whole genome shotgun (WGS) entry which is preliminary data.</text>
</comment>